<evidence type="ECO:0000313" key="2">
    <source>
        <dbReference type="EMBL" id="KAK8078935.1"/>
    </source>
</evidence>
<feature type="compositionally biased region" description="Polar residues" evidence="1">
    <location>
        <begin position="75"/>
        <end position="89"/>
    </location>
</feature>
<dbReference type="EMBL" id="JAQQWL010000003">
    <property type="protein sequence ID" value="KAK8078935.1"/>
    <property type="molecule type" value="Genomic_DNA"/>
</dbReference>
<dbReference type="GeneID" id="92087214"/>
<feature type="region of interest" description="Disordered" evidence="1">
    <location>
        <begin position="69"/>
        <end position="89"/>
    </location>
</feature>
<keyword evidence="3" id="KW-1185">Reference proteome</keyword>
<reference evidence="2 3" key="1">
    <citation type="submission" date="2023-01" db="EMBL/GenBank/DDBJ databases">
        <title>Analysis of 21 Apiospora genomes using comparative genomics revels a genus with tremendous synthesis potential of carbohydrate active enzymes and secondary metabolites.</title>
        <authorList>
            <person name="Sorensen T."/>
        </authorList>
    </citation>
    <scope>NUCLEOTIDE SEQUENCE [LARGE SCALE GENOMIC DNA]</scope>
    <source>
        <strain evidence="2 3">CBS 135458</strain>
    </source>
</reference>
<evidence type="ECO:0000256" key="1">
    <source>
        <dbReference type="SAM" id="MobiDB-lite"/>
    </source>
</evidence>
<comment type="caution">
    <text evidence="2">The sequence shown here is derived from an EMBL/GenBank/DDBJ whole genome shotgun (WGS) entry which is preliminary data.</text>
</comment>
<feature type="region of interest" description="Disordered" evidence="1">
    <location>
        <begin position="109"/>
        <end position="162"/>
    </location>
</feature>
<proteinExistence type="predicted"/>
<protein>
    <submittedName>
        <fullName evidence="2">Uncharacterized protein</fullName>
    </submittedName>
</protein>
<dbReference type="Proteomes" id="UP001480595">
    <property type="component" value="Unassembled WGS sequence"/>
</dbReference>
<name>A0ABR1W8W2_9PEZI</name>
<gene>
    <name evidence="2" type="ORF">PG994_002742</name>
</gene>
<sequence length="192" mass="21270">MNAVTTAQTCHRPTSAHYSQLSRSVPNRAKGKHCIAGAKAIDPDYNSTGGVLPVRVAQAKKPPLVPRKIPKRHQSTIGSSHRPKSTSPQPIWQRPIVFIKYRRPIDFGAPRRRRISDPGTPAVKQDVARTSKGHNQSSSSVVAPDDNLSEHNTVTLQAPDDEHLAELFQRSFDARRDFETTPASWMSTRASH</sequence>
<organism evidence="2 3">
    <name type="scientific">Apiospora phragmitis</name>
    <dbReference type="NCBI Taxonomy" id="2905665"/>
    <lineage>
        <taxon>Eukaryota</taxon>
        <taxon>Fungi</taxon>
        <taxon>Dikarya</taxon>
        <taxon>Ascomycota</taxon>
        <taxon>Pezizomycotina</taxon>
        <taxon>Sordariomycetes</taxon>
        <taxon>Xylariomycetidae</taxon>
        <taxon>Amphisphaeriales</taxon>
        <taxon>Apiosporaceae</taxon>
        <taxon>Apiospora</taxon>
    </lineage>
</organism>
<dbReference type="RefSeq" id="XP_066720006.1">
    <property type="nucleotide sequence ID" value="XM_066854151.1"/>
</dbReference>
<accession>A0ABR1W8W2</accession>
<evidence type="ECO:0000313" key="3">
    <source>
        <dbReference type="Proteomes" id="UP001480595"/>
    </source>
</evidence>